<keyword evidence="4" id="KW-1185">Reference proteome</keyword>
<protein>
    <recommendedName>
        <fullName evidence="5">Chemotaxis protein</fullName>
    </recommendedName>
</protein>
<organism evidence="3 4">
    <name type="scientific">Oleiagrimonas citrea</name>
    <dbReference type="NCBI Taxonomy" id="1665687"/>
    <lineage>
        <taxon>Bacteria</taxon>
        <taxon>Pseudomonadati</taxon>
        <taxon>Pseudomonadota</taxon>
        <taxon>Gammaproteobacteria</taxon>
        <taxon>Lysobacterales</taxon>
        <taxon>Rhodanobacteraceae</taxon>
        <taxon>Oleiagrimonas</taxon>
    </lineage>
</organism>
<keyword evidence="2" id="KW-1133">Transmembrane helix</keyword>
<evidence type="ECO:0008006" key="5">
    <source>
        <dbReference type="Google" id="ProtNLM"/>
    </source>
</evidence>
<keyword evidence="2" id="KW-0472">Membrane</keyword>
<evidence type="ECO:0000256" key="2">
    <source>
        <dbReference type="SAM" id="Phobius"/>
    </source>
</evidence>
<accession>A0A846ZJZ1</accession>
<dbReference type="RefSeq" id="WP_168608449.1">
    <property type="nucleotide sequence ID" value="NZ_JAAZQD010000001.1"/>
</dbReference>
<feature type="transmembrane region" description="Helical" evidence="2">
    <location>
        <begin position="95"/>
        <end position="115"/>
    </location>
</feature>
<proteinExistence type="predicted"/>
<dbReference type="EMBL" id="JAAZQD010000001">
    <property type="protein sequence ID" value="NKZ38037.1"/>
    <property type="molecule type" value="Genomic_DNA"/>
</dbReference>
<evidence type="ECO:0000313" key="3">
    <source>
        <dbReference type="EMBL" id="NKZ38037.1"/>
    </source>
</evidence>
<reference evidence="3 4" key="1">
    <citation type="journal article" date="2017" name="Int. J. Syst. Evol. Microbiol.">
        <title>Oleiagrimonas citrea sp. nov., a marine bacterium isolated from tidal flat sediment and emended description of the genus Oleiagrimonas Fang et al. 2015 and Oleiagrimonas soli.</title>
        <authorList>
            <person name="Yang S.H."/>
            <person name="Seo H.S."/>
            <person name="Seong C.N."/>
            <person name="Kwon K.K."/>
        </authorList>
    </citation>
    <scope>NUCLEOTIDE SEQUENCE [LARGE SCALE GENOMIC DNA]</scope>
    <source>
        <strain evidence="3 4">MEBiC09124</strain>
    </source>
</reference>
<dbReference type="Proteomes" id="UP000541636">
    <property type="component" value="Unassembled WGS sequence"/>
</dbReference>
<evidence type="ECO:0000256" key="1">
    <source>
        <dbReference type="SAM" id="Coils"/>
    </source>
</evidence>
<name>A0A846ZJZ1_9GAMM</name>
<dbReference type="AlphaFoldDB" id="A0A846ZJZ1"/>
<keyword evidence="1" id="KW-0175">Coiled coil</keyword>
<comment type="caution">
    <text evidence="3">The sequence shown here is derived from an EMBL/GenBank/DDBJ whole genome shotgun (WGS) entry which is preliminary data.</text>
</comment>
<gene>
    <name evidence="3" type="ORF">HF690_03590</name>
</gene>
<keyword evidence="2" id="KW-0812">Transmembrane</keyword>
<feature type="coiled-coil region" evidence="1">
    <location>
        <begin position="68"/>
        <end position="95"/>
    </location>
</feature>
<sequence>MSWVTVLKASFPYVRDIATVAIPAFTSRPEKSKPDAPEASEPLAVAQTQIKELQGAAVANAESIKGLARQLEEIIQGLEHSATQLQRKMAKLISLLYVSSGVAVVALGCALWALAR</sequence>
<evidence type="ECO:0000313" key="4">
    <source>
        <dbReference type="Proteomes" id="UP000541636"/>
    </source>
</evidence>